<keyword evidence="3" id="KW-1185">Reference proteome</keyword>
<dbReference type="Proteomes" id="UP001327957">
    <property type="component" value="Unassembled WGS sequence"/>
</dbReference>
<protein>
    <submittedName>
        <fullName evidence="2">Uncharacterized protein</fullName>
    </submittedName>
</protein>
<reference evidence="2 3" key="1">
    <citation type="submission" date="2023-04" db="EMBL/GenBank/DDBJ databases">
        <title>Colletotrichum tabacum stain YC1 causing leaf anthracnose on Nicotiana tabacum(L.) cv.</title>
        <authorList>
            <person name="Ji Z."/>
            <person name="Wang M."/>
            <person name="Zhang J."/>
            <person name="Wang N."/>
            <person name="Zhou Z."/>
        </authorList>
    </citation>
    <scope>NUCLEOTIDE SEQUENCE [LARGE SCALE GENOMIC DNA]</scope>
    <source>
        <strain evidence="2 3">YC1</strain>
    </source>
</reference>
<sequence>MKLAIEPDAVLDKCPFVVSYFGIFWSDFWSATYTLGPLLKHDRHSDVFGLEHYPPDIPDPNPTGVALEARRFVLDSTDGVPVKARKYRLKCIKRLRARQLWTSIKKDKRVAFVIYRTDTKLPRLIDGFMPNNQFQHSILSRVFNTHNEFEELLDKGFLASETQAIDSQHDNIDLHVDGDDDDEEGDLTAAAVSVTPDIPNIVSPDFFYGGLETPSVEDTDSFSLATSDPEELGTDSNVDVDDEKSDDGYEEDAVDQTTGISGAAQ</sequence>
<dbReference type="EMBL" id="JASAOK010000047">
    <property type="protein sequence ID" value="KAK6209792.1"/>
    <property type="molecule type" value="Genomic_DNA"/>
</dbReference>
<organism evidence="2 3">
    <name type="scientific">Colletotrichum tabaci</name>
    <dbReference type="NCBI Taxonomy" id="1209068"/>
    <lineage>
        <taxon>Eukaryota</taxon>
        <taxon>Fungi</taxon>
        <taxon>Dikarya</taxon>
        <taxon>Ascomycota</taxon>
        <taxon>Pezizomycotina</taxon>
        <taxon>Sordariomycetes</taxon>
        <taxon>Hypocreomycetidae</taxon>
        <taxon>Glomerellales</taxon>
        <taxon>Glomerellaceae</taxon>
        <taxon>Colletotrichum</taxon>
        <taxon>Colletotrichum destructivum species complex</taxon>
    </lineage>
</organism>
<evidence type="ECO:0000313" key="2">
    <source>
        <dbReference type="EMBL" id="KAK6209792.1"/>
    </source>
</evidence>
<name>A0AAV9SYC5_9PEZI</name>
<feature type="compositionally biased region" description="Polar residues" evidence="1">
    <location>
        <begin position="255"/>
        <end position="265"/>
    </location>
</feature>
<proteinExistence type="predicted"/>
<evidence type="ECO:0000313" key="3">
    <source>
        <dbReference type="Proteomes" id="UP001327957"/>
    </source>
</evidence>
<dbReference type="AlphaFoldDB" id="A0AAV9SYC5"/>
<feature type="region of interest" description="Disordered" evidence="1">
    <location>
        <begin position="217"/>
        <end position="265"/>
    </location>
</feature>
<gene>
    <name evidence="2" type="ORF">QIS74_11376</name>
</gene>
<evidence type="ECO:0000256" key="1">
    <source>
        <dbReference type="SAM" id="MobiDB-lite"/>
    </source>
</evidence>
<comment type="caution">
    <text evidence="2">The sequence shown here is derived from an EMBL/GenBank/DDBJ whole genome shotgun (WGS) entry which is preliminary data.</text>
</comment>
<accession>A0AAV9SYC5</accession>
<feature type="compositionally biased region" description="Acidic residues" evidence="1">
    <location>
        <begin position="228"/>
        <end position="254"/>
    </location>
</feature>